<dbReference type="Proteomes" id="UP000294692">
    <property type="component" value="Unassembled WGS sequence"/>
</dbReference>
<keyword evidence="2" id="KW-1133">Transmembrane helix</keyword>
<dbReference type="InterPro" id="IPR005133">
    <property type="entry name" value="PhaG_MnhG_YufB"/>
</dbReference>
<organism evidence="3 4">
    <name type="scientific">Paracandidimonas soli</name>
    <dbReference type="NCBI Taxonomy" id="1917182"/>
    <lineage>
        <taxon>Bacteria</taxon>
        <taxon>Pseudomonadati</taxon>
        <taxon>Pseudomonadota</taxon>
        <taxon>Betaproteobacteria</taxon>
        <taxon>Burkholderiales</taxon>
        <taxon>Alcaligenaceae</taxon>
        <taxon>Paracandidimonas</taxon>
    </lineage>
</organism>
<accession>A0A4R3UVC8</accession>
<feature type="transmembrane region" description="Helical" evidence="2">
    <location>
        <begin position="6"/>
        <end position="25"/>
    </location>
</feature>
<dbReference type="AlphaFoldDB" id="A0A4R3UVC8"/>
<evidence type="ECO:0000256" key="1">
    <source>
        <dbReference type="SAM" id="MobiDB-lite"/>
    </source>
</evidence>
<name>A0A4R3UVC8_9BURK</name>
<feature type="region of interest" description="Disordered" evidence="1">
    <location>
        <begin position="114"/>
        <end position="144"/>
    </location>
</feature>
<sequence>MLMWLAAFFVFSGSVITFIAALGVLRLPDFFMRMHAATKAGVVGPSLLLLGAGCFDPSWATWIKIALAILFLCMTTPIAAHLLSKAGFLGGVRLWEGTSRNDLETELHPSVFAETDADADTDAPLSDDPPAADMMADSTASRRQ</sequence>
<keyword evidence="2" id="KW-0812">Transmembrane</keyword>
<keyword evidence="2" id="KW-0472">Membrane</keyword>
<protein>
    <submittedName>
        <fullName evidence="3">Multisubunit sodium/proton antiporter MrpG subunit</fullName>
    </submittedName>
</protein>
<comment type="caution">
    <text evidence="3">The sequence shown here is derived from an EMBL/GenBank/DDBJ whole genome shotgun (WGS) entry which is preliminary data.</text>
</comment>
<evidence type="ECO:0000256" key="2">
    <source>
        <dbReference type="SAM" id="Phobius"/>
    </source>
</evidence>
<dbReference type="PANTHER" id="PTHR34703">
    <property type="entry name" value="ANTIPORTER SUBUNIT MNHG2-RELATED"/>
    <property type="match status" value="1"/>
</dbReference>
<dbReference type="PANTHER" id="PTHR34703:SF1">
    <property type="entry name" value="ANTIPORTER SUBUNIT MNHG2-RELATED"/>
    <property type="match status" value="1"/>
</dbReference>
<reference evidence="3 4" key="1">
    <citation type="submission" date="2019-03" db="EMBL/GenBank/DDBJ databases">
        <title>Genomic Encyclopedia of Type Strains, Phase IV (KMG-IV): sequencing the most valuable type-strain genomes for metagenomic binning, comparative biology and taxonomic classification.</title>
        <authorList>
            <person name="Goeker M."/>
        </authorList>
    </citation>
    <scope>NUCLEOTIDE SEQUENCE [LARGE SCALE GENOMIC DNA]</scope>
    <source>
        <strain evidence="3 4">DSM 100048</strain>
    </source>
</reference>
<dbReference type="OrthoDB" id="9813804at2"/>
<evidence type="ECO:0000313" key="3">
    <source>
        <dbReference type="EMBL" id="TCU96105.1"/>
    </source>
</evidence>
<proteinExistence type="predicted"/>
<dbReference type="NCBIfam" id="NF009314">
    <property type="entry name" value="PRK12674.1-2"/>
    <property type="match status" value="1"/>
</dbReference>
<feature type="transmembrane region" description="Helical" evidence="2">
    <location>
        <begin position="61"/>
        <end position="83"/>
    </location>
</feature>
<dbReference type="RefSeq" id="WP_132477581.1">
    <property type="nucleotide sequence ID" value="NZ_JBHRVM010000001.1"/>
</dbReference>
<feature type="compositionally biased region" description="Low complexity" evidence="1">
    <location>
        <begin position="122"/>
        <end position="144"/>
    </location>
</feature>
<dbReference type="GO" id="GO:0015385">
    <property type="term" value="F:sodium:proton antiporter activity"/>
    <property type="evidence" value="ECO:0007669"/>
    <property type="project" value="TreeGrafter"/>
</dbReference>
<dbReference type="NCBIfam" id="TIGR01300">
    <property type="entry name" value="CPA3_mnhG_phaG"/>
    <property type="match status" value="1"/>
</dbReference>
<keyword evidence="4" id="KW-1185">Reference proteome</keyword>
<dbReference type="Pfam" id="PF03334">
    <property type="entry name" value="PhaG_MnhG_YufB"/>
    <property type="match status" value="1"/>
</dbReference>
<dbReference type="EMBL" id="SMBX01000007">
    <property type="protein sequence ID" value="TCU96105.1"/>
    <property type="molecule type" value="Genomic_DNA"/>
</dbReference>
<gene>
    <name evidence="3" type="ORF">EV686_107163</name>
</gene>
<evidence type="ECO:0000313" key="4">
    <source>
        <dbReference type="Proteomes" id="UP000294692"/>
    </source>
</evidence>